<gene>
    <name evidence="2" type="ORF">SAMN02799620_01500</name>
</gene>
<dbReference type="Gene3D" id="1.10.10.10">
    <property type="entry name" value="Winged helix-like DNA-binding domain superfamily/Winged helix DNA-binding domain"/>
    <property type="match status" value="1"/>
</dbReference>
<dbReference type="GO" id="GO:0003723">
    <property type="term" value="F:RNA binding"/>
    <property type="evidence" value="ECO:0007669"/>
    <property type="project" value="InterPro"/>
</dbReference>
<dbReference type="InterPro" id="IPR005561">
    <property type="entry name" value="ANTAR"/>
</dbReference>
<dbReference type="PROSITE" id="PS50921">
    <property type="entry name" value="ANTAR"/>
    <property type="match status" value="1"/>
</dbReference>
<evidence type="ECO:0000313" key="3">
    <source>
        <dbReference type="Proteomes" id="UP000199707"/>
    </source>
</evidence>
<feature type="domain" description="ANTAR" evidence="1">
    <location>
        <begin position="4"/>
        <end position="65"/>
    </location>
</feature>
<protein>
    <submittedName>
        <fullName evidence="2">ANTAR domain-containing protein</fullName>
    </submittedName>
</protein>
<name>A0A1G4VS22_9MYCO</name>
<dbReference type="InterPro" id="IPR036388">
    <property type="entry name" value="WH-like_DNA-bd_sf"/>
</dbReference>
<proteinExistence type="predicted"/>
<organism evidence="2 3">
    <name type="scientific">Mycolicibacterium fluoranthenivorans</name>
    <dbReference type="NCBI Taxonomy" id="258505"/>
    <lineage>
        <taxon>Bacteria</taxon>
        <taxon>Bacillati</taxon>
        <taxon>Actinomycetota</taxon>
        <taxon>Actinomycetes</taxon>
        <taxon>Mycobacteriales</taxon>
        <taxon>Mycobacteriaceae</taxon>
        <taxon>Mycolicibacterium</taxon>
    </lineage>
</organism>
<dbReference type="SMART" id="SM01012">
    <property type="entry name" value="ANTAR"/>
    <property type="match status" value="1"/>
</dbReference>
<sequence length="88" mass="9373">MEPGVAATFTLSDLIAGIEERRQVEIAIGVLMGLRNCSQDDALTDFGDAVRESRVKAIDLATALIEAADGTLPPGCGAEVHRRWGHLL</sequence>
<evidence type="ECO:0000259" key="1">
    <source>
        <dbReference type="PROSITE" id="PS50921"/>
    </source>
</evidence>
<dbReference type="Proteomes" id="UP000199707">
    <property type="component" value="Unassembled WGS sequence"/>
</dbReference>
<evidence type="ECO:0000313" key="2">
    <source>
        <dbReference type="EMBL" id="SCX11050.1"/>
    </source>
</evidence>
<accession>A0A1G4VS22</accession>
<dbReference type="STRING" id="1502745.SAMN02799620_01500"/>
<reference evidence="3" key="1">
    <citation type="submission" date="2016-10" db="EMBL/GenBank/DDBJ databases">
        <authorList>
            <person name="Varghese N."/>
            <person name="Submissions S."/>
        </authorList>
    </citation>
    <scope>NUCLEOTIDE SEQUENCE [LARGE SCALE GENOMIC DNA]</scope>
    <source>
        <strain evidence="3">UNC267MFSha1.1M11</strain>
    </source>
</reference>
<dbReference type="AlphaFoldDB" id="A0A1G4VS22"/>
<dbReference type="Pfam" id="PF03861">
    <property type="entry name" value="ANTAR"/>
    <property type="match status" value="1"/>
</dbReference>
<dbReference type="EMBL" id="FMUB01000003">
    <property type="protein sequence ID" value="SCX11050.1"/>
    <property type="molecule type" value="Genomic_DNA"/>
</dbReference>
<dbReference type="RefSeq" id="WP_090355157.1">
    <property type="nucleotide sequence ID" value="NZ_FMUB01000003.1"/>
</dbReference>